<dbReference type="AlphaFoldDB" id="A0A8K0SDT5"/>
<keyword evidence="3" id="KW-1185">Reference proteome</keyword>
<evidence type="ECO:0008006" key="4">
    <source>
        <dbReference type="Google" id="ProtNLM"/>
    </source>
</evidence>
<proteinExistence type="predicted"/>
<evidence type="ECO:0000256" key="1">
    <source>
        <dbReference type="SAM" id="SignalP"/>
    </source>
</evidence>
<organism evidence="2 3">
    <name type="scientific">Stachybotrys elegans</name>
    <dbReference type="NCBI Taxonomy" id="80388"/>
    <lineage>
        <taxon>Eukaryota</taxon>
        <taxon>Fungi</taxon>
        <taxon>Dikarya</taxon>
        <taxon>Ascomycota</taxon>
        <taxon>Pezizomycotina</taxon>
        <taxon>Sordariomycetes</taxon>
        <taxon>Hypocreomycetidae</taxon>
        <taxon>Hypocreales</taxon>
        <taxon>Stachybotryaceae</taxon>
        <taxon>Stachybotrys</taxon>
    </lineage>
</organism>
<dbReference type="OrthoDB" id="5231153at2759"/>
<evidence type="ECO:0000313" key="3">
    <source>
        <dbReference type="Proteomes" id="UP000813444"/>
    </source>
</evidence>
<feature type="chain" id="PRO_5035455476" description="Ecp2 effector protein domain-containing protein" evidence="1">
    <location>
        <begin position="20"/>
        <end position="165"/>
    </location>
</feature>
<comment type="caution">
    <text evidence="2">The sequence shown here is derived from an EMBL/GenBank/DDBJ whole genome shotgun (WGS) entry which is preliminary data.</text>
</comment>
<dbReference type="EMBL" id="JAGPNK010000014">
    <property type="protein sequence ID" value="KAH7309195.1"/>
    <property type="molecule type" value="Genomic_DNA"/>
</dbReference>
<keyword evidence="1" id="KW-0732">Signal</keyword>
<dbReference type="Proteomes" id="UP000813444">
    <property type="component" value="Unassembled WGS sequence"/>
</dbReference>
<feature type="signal peptide" evidence="1">
    <location>
        <begin position="1"/>
        <end position="19"/>
    </location>
</feature>
<reference evidence="2" key="1">
    <citation type="journal article" date="2021" name="Nat. Commun.">
        <title>Genetic determinants of endophytism in the Arabidopsis root mycobiome.</title>
        <authorList>
            <person name="Mesny F."/>
            <person name="Miyauchi S."/>
            <person name="Thiergart T."/>
            <person name="Pickel B."/>
            <person name="Atanasova L."/>
            <person name="Karlsson M."/>
            <person name="Huettel B."/>
            <person name="Barry K.W."/>
            <person name="Haridas S."/>
            <person name="Chen C."/>
            <person name="Bauer D."/>
            <person name="Andreopoulos W."/>
            <person name="Pangilinan J."/>
            <person name="LaButti K."/>
            <person name="Riley R."/>
            <person name="Lipzen A."/>
            <person name="Clum A."/>
            <person name="Drula E."/>
            <person name="Henrissat B."/>
            <person name="Kohler A."/>
            <person name="Grigoriev I.V."/>
            <person name="Martin F.M."/>
            <person name="Hacquard S."/>
        </authorList>
    </citation>
    <scope>NUCLEOTIDE SEQUENCE</scope>
    <source>
        <strain evidence="2">MPI-CAGE-CH-0235</strain>
    </source>
</reference>
<sequence>MKFSAIFLPIAGTAASAAALNPRVETWEHGRTLPRLPDHPPERATGLEICGAICASARAVASDTEIFSQTCLATGNPLEYFTDPDGAIYNIGVCKCNHPVVNWFVGERWHANSAKVAKLINTAGGGANEYVTWVREHLGDSSCDFSISQLFEDFTGLSEQDVQNI</sequence>
<protein>
    <recommendedName>
        <fullName evidence="4">Ecp2 effector protein domain-containing protein</fullName>
    </recommendedName>
</protein>
<gene>
    <name evidence="2" type="ORF">B0I35DRAFT_482921</name>
</gene>
<name>A0A8K0SDT5_9HYPO</name>
<evidence type="ECO:0000313" key="2">
    <source>
        <dbReference type="EMBL" id="KAH7309195.1"/>
    </source>
</evidence>
<accession>A0A8K0SDT5</accession>